<dbReference type="EMBL" id="RXOF01000019">
    <property type="protein sequence ID" value="RTQ45686.1"/>
    <property type="molecule type" value="Genomic_DNA"/>
</dbReference>
<dbReference type="PANTHER" id="PTHR44858">
    <property type="entry name" value="TETRATRICOPEPTIDE REPEAT PROTEIN 6"/>
    <property type="match status" value="1"/>
</dbReference>
<dbReference type="InterPro" id="IPR019734">
    <property type="entry name" value="TPR_rpt"/>
</dbReference>
<dbReference type="PROSITE" id="PS50005">
    <property type="entry name" value="TPR"/>
    <property type="match status" value="1"/>
</dbReference>
<reference evidence="5 6" key="1">
    <citation type="submission" date="2018-12" db="EMBL/GenBank/DDBJ databases">
        <title>Hymenobacter gummosus sp. nov., isolated from a spring.</title>
        <authorList>
            <person name="Nie L."/>
        </authorList>
    </citation>
    <scope>NUCLEOTIDE SEQUENCE [LARGE SCALE GENOMIC DNA]</scope>
    <source>
        <strain evidence="5 6">KCTC 52166</strain>
    </source>
</reference>
<accession>A0A3S0H2L1</accession>
<dbReference type="AlphaFoldDB" id="A0A3S0H2L1"/>
<evidence type="ECO:0000313" key="6">
    <source>
        <dbReference type="Proteomes" id="UP000282184"/>
    </source>
</evidence>
<comment type="caution">
    <text evidence="5">The sequence shown here is derived from an EMBL/GenBank/DDBJ whole genome shotgun (WGS) entry which is preliminary data.</text>
</comment>
<feature type="repeat" description="TPR" evidence="3">
    <location>
        <begin position="313"/>
        <end position="346"/>
    </location>
</feature>
<evidence type="ECO:0000256" key="2">
    <source>
        <dbReference type="ARBA" id="ARBA00022803"/>
    </source>
</evidence>
<sequence length="433" mass="48375">MLSSRREASPVPWSTTNCPPLTKKRLRPTTKRPTPNEPGVGVSRYPRKLSQPKFSTLSIPMKKLVLTILPALAFHAAVAQNSAVNNAQLLKKNGTLDKAKVEIDKAITNPKTSNSAKAWYTRGEIYEDMGQSPIYAKLLQPGEGAKVAFESYQKAIALEGKDSDYGKQASQRLDNMYGLALNAGVENYNAQKYDEALASYRMAQQIRPQDTTALLYAAYASEAKQDLGQARENYNKLVAINYKSPQLYERLLRIARQEKNEAEAQKVVQQALQQYPTNKVFLLEDLNMALSAGRGPEAIDKIQKAIAADPNNSNLYSVLGSVYEQSKRPEEALAAHKKAVELDPKNFDSQFNLGVYYFNKGADINRTVRNMDVKTYQLRGKKLEADSKKFMEQAIPYFETSLQIKPDEAAVKSALQKAYLSVGRKADAERMMK</sequence>
<feature type="region of interest" description="Disordered" evidence="4">
    <location>
        <begin position="1"/>
        <end position="47"/>
    </location>
</feature>
<dbReference type="Proteomes" id="UP000282184">
    <property type="component" value="Unassembled WGS sequence"/>
</dbReference>
<dbReference type="Gene3D" id="1.25.40.10">
    <property type="entry name" value="Tetratricopeptide repeat domain"/>
    <property type="match status" value="3"/>
</dbReference>
<dbReference type="SUPFAM" id="SSF48452">
    <property type="entry name" value="TPR-like"/>
    <property type="match status" value="1"/>
</dbReference>
<protein>
    <submittedName>
        <fullName evidence="5">Tetratricopeptide repeat protein</fullName>
    </submittedName>
</protein>
<gene>
    <name evidence="5" type="ORF">EJV47_24690</name>
</gene>
<keyword evidence="1" id="KW-0677">Repeat</keyword>
<keyword evidence="2 3" id="KW-0802">TPR repeat</keyword>
<evidence type="ECO:0000256" key="1">
    <source>
        <dbReference type="ARBA" id="ARBA00022737"/>
    </source>
</evidence>
<dbReference type="InterPro" id="IPR011990">
    <property type="entry name" value="TPR-like_helical_dom_sf"/>
</dbReference>
<evidence type="ECO:0000256" key="4">
    <source>
        <dbReference type="SAM" id="MobiDB-lite"/>
    </source>
</evidence>
<proteinExistence type="predicted"/>
<dbReference type="SMART" id="SM00028">
    <property type="entry name" value="TPR"/>
    <property type="match status" value="6"/>
</dbReference>
<dbReference type="PROSITE" id="PS50293">
    <property type="entry name" value="TPR_REGION"/>
    <property type="match status" value="1"/>
</dbReference>
<dbReference type="InterPro" id="IPR050498">
    <property type="entry name" value="Ycf3"/>
</dbReference>
<name>A0A3S0H2L1_9BACT</name>
<organism evidence="5 6">
    <name type="scientific">Hymenobacter gummosus</name>
    <dbReference type="NCBI Taxonomy" id="1776032"/>
    <lineage>
        <taxon>Bacteria</taxon>
        <taxon>Pseudomonadati</taxon>
        <taxon>Bacteroidota</taxon>
        <taxon>Cytophagia</taxon>
        <taxon>Cytophagales</taxon>
        <taxon>Hymenobacteraceae</taxon>
        <taxon>Hymenobacter</taxon>
    </lineage>
</organism>
<dbReference type="PANTHER" id="PTHR44858:SF1">
    <property type="entry name" value="UDP-N-ACETYLGLUCOSAMINE--PEPTIDE N-ACETYLGLUCOSAMINYLTRANSFERASE SPINDLY-RELATED"/>
    <property type="match status" value="1"/>
</dbReference>
<dbReference type="Pfam" id="PF13414">
    <property type="entry name" value="TPR_11"/>
    <property type="match status" value="1"/>
</dbReference>
<evidence type="ECO:0000313" key="5">
    <source>
        <dbReference type="EMBL" id="RTQ45686.1"/>
    </source>
</evidence>
<keyword evidence="6" id="KW-1185">Reference proteome</keyword>
<evidence type="ECO:0000256" key="3">
    <source>
        <dbReference type="PROSITE-ProRule" id="PRU00339"/>
    </source>
</evidence>
<dbReference type="OrthoDB" id="739506at2"/>